<dbReference type="GO" id="GO:0045735">
    <property type="term" value="F:nutrient reservoir activity"/>
    <property type="evidence" value="ECO:0007669"/>
    <property type="project" value="UniProtKB-KW"/>
</dbReference>
<dbReference type="InterPro" id="IPR050733">
    <property type="entry name" value="Vitellogenin/Apolipophorin"/>
</dbReference>
<dbReference type="PROSITE" id="PS51211">
    <property type="entry name" value="VITELLOGENIN"/>
    <property type="match status" value="1"/>
</dbReference>
<dbReference type="Pfam" id="PF09172">
    <property type="entry name" value="Vit_open_b-sht"/>
    <property type="match status" value="1"/>
</dbReference>
<protein>
    <recommendedName>
        <fullName evidence="11">Vitellogenin</fullName>
    </recommendedName>
</protein>
<dbReference type="InterPro" id="IPR015255">
    <property type="entry name" value="Vitellinogen_open_b-sht"/>
</dbReference>
<evidence type="ECO:0000259" key="8">
    <source>
        <dbReference type="PROSITE" id="PS51233"/>
    </source>
</evidence>
<sequence>MVGVLAAEYAFTPGREYVYLYRTRAVTGIPGLKPQYAGLGIEGTLRLQVESPSVMLAKLSNLRVGTVNGEMRKPWREEFPISYSPLGEAQEPNRRVNCNLYRKIDLVPSKIHSNIPYSSSEYNLLNTITAGTPVHNFYTVEEDSIGGECKTSYTIAPLPEYLARLEELSLPEEWRRIRTETEEGKAWIVTKIRNYNQCNRKPFYTFNSFIDLSPEPCSMADAQCKRFTSRSSVSRYLIRGDRQHFKIERVWTEGELLVRPFATKTEKLWVVTNQTLVLEKTSSISSRIPTPPSPRPTSLLFTFPNSRYEIMKELNGELTNPNSNAESYMRSPYEREYEYSREPVYNRRFERNVEKKAYYGSKYGSNEDREYESKETYGSKYRPNYESNSESKYGSKYGSKRPYPKSYEGEYESEYPYRKENSYREDTSSEDYPERYRKEYREKYGREYAEEYSREYESLGRYNYTEEEYIDEPHWYNPHSYIFYNYSSSSSAEPEIEKIKSQIKHLLIEVETEIETFQDLAAKDTSLKILQVSRALSLLPYREVKELYEELISSAPIVSPYSKKTIKTLFLDAVAMSGTSPAVKLIKELILRREVTGEMAAQLIMVFPATIKVPTVSILKELISLAKSPVIKPHSQPHENRQVYVTALLAVSNLINKACVNPKTRIFNYPITRKGLPISSARFCSPDSPLITEVWLPFLEQELRNAAEPKMQIPVLKALGNTGHPFVLRILKPYIYGSVTPDVVVRSKSIYAAMMLAKKYPSLVFSLMKPIFHNPSEHYAVRIPAFYTLMKCHPPAAFFTAVATGTWFEPSQQVGSFVYSTLASLANSSYPIHGNISRFAEMAVVLAKPYDLGIQYSHNIYNTWFLREWEMGTFLETAWVGSNKSLFPRDFYVKVNKHMGGFETMPFEFDIHSEGIQKVFNKVFGPMGRYYESESMFDMFSRIKRSISSEFSINELRNLLPLETRKDDPFLTTIRIKLMNTMERIFTFDRNTITHLMEEGTIRLNSPGEYGINYQKVIPLDQSTVVLPSAMGLPIMFTLRTPVLISLRGTVKLEISPSIFRAERSGAPTHVRVYADVKPMISYNNLVETVIVCPMTTKALISGVNTHVLVSLPVKANAVYDIPEGKFKIELERPTHGPLPSEIDIFHIHSKPFTAVKPLLNFTPVTLYSGTKMIHTQHAPKVMETRFGQKSLGLPLRFVQKIDRPFIGIPGIYNVIHNFNWLTLIEYVLMPTTLKQYEYKLLFERNVAETSKIVAHLSYDTNDKAYKTFSHEPEMEFERIKYKYPSKYYNKYSEDIQEYFNNPWSKLAECQDPESPCYTSYDSIRSLRSREYYTPLKYEDMDVERIRHDETECKPYPPFQVVEALFNSQLMEREPLPGYESTPYKICINSKFQYPNLPPSTERQALLQSEMTTLGNLHFRFGEECQHAINTRIVMTRTERQRIRAEESYESHRCREDESRGIKYTGHTNKVKVVFKVFPPASSHPYPVLDIFLLKPRENTYFKTIKVSPAANIVFPLSAKQELVKKTLNRIFGLTYIPECKLESEFVRTFDNVTYKYPLGECWHLLAKDCSKEAPVAVLAKESSSSGKVIKVLVGPHKVLIRPVSRVSAVSGSVPEIQVLLDGQPIHLSPTEKKVIKSPETPYKKILEFIKYKNHEIEVESPLYGVKVVTDGERIKVEVSNIYRGRMCGLCGDFNGEKVAEFKTPRDCVMVHPMAFAQTYAIKEGGCSVHSHVKHIIPEEHKCLSANTYHPMGSYHEVERQEYSESSSSCTRYMTKVVPRGEETCFSVKPVPECSLSCRPSNIITKEVGPLTRLRDGLLAGCEI</sequence>
<feature type="domain" description="Vitellogenin" evidence="7">
    <location>
        <begin position="11"/>
        <end position="891"/>
    </location>
</feature>
<name>A0A7R8XCU2_9CRUS</name>
<feature type="compositionally biased region" description="Low complexity" evidence="6">
    <location>
        <begin position="384"/>
        <end position="397"/>
    </location>
</feature>
<dbReference type="Gene3D" id="2.20.50.20">
    <property type="entry name" value="Lipovitellin. Chain A, domain 3"/>
    <property type="match status" value="1"/>
</dbReference>
<dbReference type="Pfam" id="PF01347">
    <property type="entry name" value="Vitellogenin_N"/>
    <property type="match status" value="1"/>
</dbReference>
<dbReference type="InterPro" id="IPR011030">
    <property type="entry name" value="Lipovitellin_superhlx_dom"/>
</dbReference>
<dbReference type="InterPro" id="IPR001846">
    <property type="entry name" value="VWF_type-D"/>
</dbReference>
<evidence type="ECO:0000256" key="3">
    <source>
        <dbReference type="ARBA" id="ARBA00023157"/>
    </source>
</evidence>
<evidence type="ECO:0000256" key="1">
    <source>
        <dbReference type="ARBA" id="ARBA00022729"/>
    </source>
</evidence>
<dbReference type="EMBL" id="CAJPEV010001641">
    <property type="protein sequence ID" value="CAG0893654.1"/>
    <property type="molecule type" value="Genomic_DNA"/>
</dbReference>
<dbReference type="InterPro" id="IPR001747">
    <property type="entry name" value="Vitellogenin_N"/>
</dbReference>
<dbReference type="SUPFAM" id="SSF48431">
    <property type="entry name" value="Lipovitellin-phosvitin complex, superhelical domain"/>
    <property type="match status" value="1"/>
</dbReference>
<dbReference type="Pfam" id="PF00094">
    <property type="entry name" value="VWD"/>
    <property type="match status" value="1"/>
</dbReference>
<dbReference type="SMART" id="SM00216">
    <property type="entry name" value="VWD"/>
    <property type="match status" value="1"/>
</dbReference>
<dbReference type="PANTHER" id="PTHR23345">
    <property type="entry name" value="VITELLOGENIN-RELATED"/>
    <property type="match status" value="1"/>
</dbReference>
<evidence type="ECO:0000313" key="9">
    <source>
        <dbReference type="EMBL" id="CAD7247937.1"/>
    </source>
</evidence>
<dbReference type="GO" id="GO:0005319">
    <property type="term" value="F:lipid transporter activity"/>
    <property type="evidence" value="ECO:0007669"/>
    <property type="project" value="InterPro"/>
</dbReference>
<keyword evidence="2" id="KW-0758">Storage protein</keyword>
<keyword evidence="3" id="KW-1015">Disulfide bond</keyword>
<evidence type="ECO:0008006" key="11">
    <source>
        <dbReference type="Google" id="ProtNLM"/>
    </source>
</evidence>
<organism evidence="9">
    <name type="scientific">Darwinula stevensoni</name>
    <dbReference type="NCBI Taxonomy" id="69355"/>
    <lineage>
        <taxon>Eukaryota</taxon>
        <taxon>Metazoa</taxon>
        <taxon>Ecdysozoa</taxon>
        <taxon>Arthropoda</taxon>
        <taxon>Crustacea</taxon>
        <taxon>Oligostraca</taxon>
        <taxon>Ostracoda</taxon>
        <taxon>Podocopa</taxon>
        <taxon>Podocopida</taxon>
        <taxon>Darwinulocopina</taxon>
        <taxon>Darwinuloidea</taxon>
        <taxon>Darwinulidae</taxon>
        <taxon>Darwinula</taxon>
    </lineage>
</organism>
<accession>A0A7R8XCU2</accession>
<evidence type="ECO:0000259" key="7">
    <source>
        <dbReference type="PROSITE" id="PS51211"/>
    </source>
</evidence>
<dbReference type="SMART" id="SM00638">
    <property type="entry name" value="LPD_N"/>
    <property type="match status" value="1"/>
</dbReference>
<proteinExistence type="predicted"/>
<reference evidence="9" key="1">
    <citation type="submission" date="2020-11" db="EMBL/GenBank/DDBJ databases">
        <authorList>
            <person name="Tran Van P."/>
        </authorList>
    </citation>
    <scope>NUCLEOTIDE SEQUENCE</scope>
</reference>
<evidence type="ECO:0000256" key="2">
    <source>
        <dbReference type="ARBA" id="ARBA00022761"/>
    </source>
</evidence>
<keyword evidence="1" id="KW-0732">Signal</keyword>
<dbReference type="OrthoDB" id="160294at2759"/>
<dbReference type="PROSITE" id="PS51233">
    <property type="entry name" value="VWFD"/>
    <property type="match status" value="1"/>
</dbReference>
<evidence type="ECO:0000256" key="6">
    <source>
        <dbReference type="SAM" id="MobiDB-lite"/>
    </source>
</evidence>
<feature type="compositionally biased region" description="Basic and acidic residues" evidence="6">
    <location>
        <begin position="415"/>
        <end position="432"/>
    </location>
</feature>
<comment type="caution">
    <text evidence="5">Lacks conserved residue(s) required for the propagation of feature annotation.</text>
</comment>
<dbReference type="InterPro" id="IPR015817">
    <property type="entry name" value="Vitellinogen_open_b-sht_sub1"/>
</dbReference>
<dbReference type="InterPro" id="IPR015819">
    <property type="entry name" value="Lipid_transp_b-sht_shell"/>
</dbReference>
<evidence type="ECO:0000256" key="5">
    <source>
        <dbReference type="PROSITE-ProRule" id="PRU00557"/>
    </source>
</evidence>
<dbReference type="SUPFAM" id="SSF56968">
    <property type="entry name" value="Lipovitellin-phosvitin complex, beta-sheet shell regions"/>
    <property type="match status" value="2"/>
</dbReference>
<feature type="region of interest" description="Disordered" evidence="6">
    <location>
        <begin position="363"/>
        <end position="432"/>
    </location>
</feature>
<feature type="domain" description="VWFD" evidence="8">
    <location>
        <begin position="1538"/>
        <end position="1728"/>
    </location>
</feature>
<evidence type="ECO:0000256" key="4">
    <source>
        <dbReference type="ARBA" id="ARBA00023180"/>
    </source>
</evidence>
<dbReference type="Gene3D" id="2.20.80.10">
    <property type="entry name" value="Lipovitellin-phosvitin complex, chain A, domain 4"/>
    <property type="match status" value="1"/>
</dbReference>
<keyword evidence="4" id="KW-0325">Glycoprotein</keyword>
<dbReference type="InterPro" id="IPR015816">
    <property type="entry name" value="Vitellinogen_b-sht_N"/>
</dbReference>
<dbReference type="Proteomes" id="UP000677054">
    <property type="component" value="Unassembled WGS sequence"/>
</dbReference>
<dbReference type="EMBL" id="LR901158">
    <property type="protein sequence ID" value="CAD7247937.1"/>
    <property type="molecule type" value="Genomic_DNA"/>
</dbReference>
<keyword evidence="10" id="KW-1185">Reference proteome</keyword>
<feature type="compositionally biased region" description="Basic and acidic residues" evidence="6">
    <location>
        <begin position="365"/>
        <end position="377"/>
    </location>
</feature>
<dbReference type="Gene3D" id="2.30.230.10">
    <property type="entry name" value="Lipovitellin, beta-sheet shell regions, chain A"/>
    <property type="match status" value="2"/>
</dbReference>
<dbReference type="Gene3D" id="1.25.10.20">
    <property type="entry name" value="Vitellinogen, superhelical"/>
    <property type="match status" value="1"/>
</dbReference>
<gene>
    <name evidence="9" type="ORF">DSTB1V02_LOCUS7761</name>
</gene>
<dbReference type="SMART" id="SM01169">
    <property type="entry name" value="DUF1943"/>
    <property type="match status" value="1"/>
</dbReference>
<evidence type="ECO:0000313" key="10">
    <source>
        <dbReference type="Proteomes" id="UP000677054"/>
    </source>
</evidence>
<dbReference type="PANTHER" id="PTHR23345:SF15">
    <property type="entry name" value="VITELLOGENIN 1-RELATED"/>
    <property type="match status" value="1"/>
</dbReference>